<dbReference type="RefSeq" id="WP_096327787.1">
    <property type="nucleotide sequence ID" value="NZ_FOMX01000024.1"/>
</dbReference>
<organism evidence="3 4">
    <name type="scientific">Nannocystis exedens</name>
    <dbReference type="NCBI Taxonomy" id="54"/>
    <lineage>
        <taxon>Bacteria</taxon>
        <taxon>Pseudomonadati</taxon>
        <taxon>Myxococcota</taxon>
        <taxon>Polyangia</taxon>
        <taxon>Nannocystales</taxon>
        <taxon>Nannocystaceae</taxon>
        <taxon>Nannocystis</taxon>
    </lineage>
</organism>
<reference evidence="4" key="1">
    <citation type="submission" date="2016-10" db="EMBL/GenBank/DDBJ databases">
        <authorList>
            <person name="Varghese N."/>
            <person name="Submissions S."/>
        </authorList>
    </citation>
    <scope>NUCLEOTIDE SEQUENCE [LARGE SCALE GENOMIC DNA]</scope>
    <source>
        <strain evidence="4">ATCC 25963</strain>
    </source>
</reference>
<gene>
    <name evidence="3" type="ORF">SAMN02745121_06377</name>
</gene>
<sequence>MRRQLAVVGALACFVTPSLARATCLTRCDVRLVFEDCTSPEDGAWPAELPVGLVMVCGDARHSPDDALAAREPDAGGCVASVPATQIELRSVKSDGRTMEPMQAAFTEKGTCLGWPRLELEQPLPPGTYQVVQPTGLQLRVSDEVSAEAVKRGPPVALSCYQCWGGGPPEEPQVLPPPPLVRSRSGCEVGAAGASGAAAIGGLALLLGRRRRRVRG</sequence>
<feature type="signal peptide" evidence="2">
    <location>
        <begin position="1"/>
        <end position="20"/>
    </location>
</feature>
<feature type="transmembrane region" description="Helical" evidence="1">
    <location>
        <begin position="189"/>
        <end position="208"/>
    </location>
</feature>
<proteinExistence type="predicted"/>
<keyword evidence="4" id="KW-1185">Reference proteome</keyword>
<protein>
    <submittedName>
        <fullName evidence="3">MYXO-CTERM domain-containing protein</fullName>
    </submittedName>
</protein>
<keyword evidence="1" id="KW-1133">Transmembrane helix</keyword>
<feature type="chain" id="PRO_5011515257" evidence="2">
    <location>
        <begin position="21"/>
        <end position="216"/>
    </location>
</feature>
<dbReference type="AlphaFoldDB" id="A0A1I2F1I3"/>
<dbReference type="EMBL" id="FOMX01000024">
    <property type="protein sequence ID" value="SFE98516.1"/>
    <property type="molecule type" value="Genomic_DNA"/>
</dbReference>
<evidence type="ECO:0000256" key="1">
    <source>
        <dbReference type="SAM" id="Phobius"/>
    </source>
</evidence>
<name>A0A1I2F1I3_9BACT</name>
<evidence type="ECO:0000256" key="2">
    <source>
        <dbReference type="SAM" id="SignalP"/>
    </source>
</evidence>
<keyword evidence="1" id="KW-0812">Transmembrane</keyword>
<evidence type="ECO:0000313" key="4">
    <source>
        <dbReference type="Proteomes" id="UP000199400"/>
    </source>
</evidence>
<accession>A0A1I2F1I3</accession>
<keyword evidence="2" id="KW-0732">Signal</keyword>
<dbReference type="Proteomes" id="UP000199400">
    <property type="component" value="Unassembled WGS sequence"/>
</dbReference>
<evidence type="ECO:0000313" key="3">
    <source>
        <dbReference type="EMBL" id="SFE98516.1"/>
    </source>
</evidence>
<keyword evidence="1" id="KW-0472">Membrane</keyword>